<proteinExistence type="predicted"/>
<name>A0A8J2NRV9_9HEXA</name>
<protein>
    <recommendedName>
        <fullName evidence="1">Prolyl endopeptidase</fullName>
    </recommendedName>
    <alternativeName>
        <fullName evidence="2">Post-proline cleaving enzyme</fullName>
    </alternativeName>
</protein>
<evidence type="ECO:0000313" key="5">
    <source>
        <dbReference type="Proteomes" id="UP000708208"/>
    </source>
</evidence>
<reference evidence="4" key="1">
    <citation type="submission" date="2021-06" db="EMBL/GenBank/DDBJ databases">
        <authorList>
            <person name="Hodson N. C."/>
            <person name="Mongue J. A."/>
            <person name="Jaron S. K."/>
        </authorList>
    </citation>
    <scope>NUCLEOTIDE SEQUENCE</scope>
</reference>
<organism evidence="4 5">
    <name type="scientific">Allacma fusca</name>
    <dbReference type="NCBI Taxonomy" id="39272"/>
    <lineage>
        <taxon>Eukaryota</taxon>
        <taxon>Metazoa</taxon>
        <taxon>Ecdysozoa</taxon>
        <taxon>Arthropoda</taxon>
        <taxon>Hexapoda</taxon>
        <taxon>Collembola</taxon>
        <taxon>Symphypleona</taxon>
        <taxon>Sminthuridae</taxon>
        <taxon>Allacma</taxon>
    </lineage>
</organism>
<evidence type="ECO:0000256" key="2">
    <source>
        <dbReference type="ARBA" id="ARBA00029698"/>
    </source>
</evidence>
<keyword evidence="5" id="KW-1185">Reference proteome</keyword>
<dbReference type="GO" id="GO:0008236">
    <property type="term" value="F:serine-type peptidase activity"/>
    <property type="evidence" value="ECO:0007669"/>
    <property type="project" value="InterPro"/>
</dbReference>
<accession>A0A8J2NRV9</accession>
<evidence type="ECO:0000259" key="3">
    <source>
        <dbReference type="Pfam" id="PF00326"/>
    </source>
</evidence>
<dbReference type="InterPro" id="IPR051167">
    <property type="entry name" value="Prolyl_oligopep/macrocyclase"/>
</dbReference>
<dbReference type="InterPro" id="IPR001375">
    <property type="entry name" value="Peptidase_S9_cat"/>
</dbReference>
<dbReference type="EMBL" id="CAJVCH010100383">
    <property type="protein sequence ID" value="CAG7723572.1"/>
    <property type="molecule type" value="Genomic_DNA"/>
</dbReference>
<dbReference type="Proteomes" id="UP000708208">
    <property type="component" value="Unassembled WGS sequence"/>
</dbReference>
<dbReference type="PANTHER" id="PTHR42881">
    <property type="entry name" value="PROLYL ENDOPEPTIDASE"/>
    <property type="match status" value="1"/>
</dbReference>
<evidence type="ECO:0000256" key="1">
    <source>
        <dbReference type="ARBA" id="ARBA00016310"/>
    </source>
</evidence>
<dbReference type="GO" id="GO:0006508">
    <property type="term" value="P:proteolysis"/>
    <property type="evidence" value="ECO:0007669"/>
    <property type="project" value="InterPro"/>
</dbReference>
<dbReference type="GO" id="GO:0005829">
    <property type="term" value="C:cytosol"/>
    <property type="evidence" value="ECO:0007669"/>
    <property type="project" value="TreeGrafter"/>
</dbReference>
<evidence type="ECO:0000313" key="4">
    <source>
        <dbReference type="EMBL" id="CAG7723572.1"/>
    </source>
</evidence>
<dbReference type="OrthoDB" id="248387at2759"/>
<comment type="caution">
    <text evidence="4">The sequence shown here is derived from an EMBL/GenBank/DDBJ whole genome shotgun (WGS) entry which is preliminary data.</text>
</comment>
<dbReference type="PANTHER" id="PTHR42881:SF2">
    <property type="entry name" value="PROLYL ENDOPEPTIDASE"/>
    <property type="match status" value="1"/>
</dbReference>
<gene>
    <name evidence="4" type="ORF">AFUS01_LOCUS12651</name>
</gene>
<dbReference type="GO" id="GO:0070012">
    <property type="term" value="F:oligopeptidase activity"/>
    <property type="evidence" value="ECO:0007669"/>
    <property type="project" value="TreeGrafter"/>
</dbReference>
<feature type="non-terminal residue" evidence="4">
    <location>
        <position position="1"/>
    </location>
</feature>
<dbReference type="AlphaFoldDB" id="A0A8J2NRV9"/>
<feature type="domain" description="Peptidase S9 prolyl oligopeptidase catalytic" evidence="3">
    <location>
        <begin position="156"/>
        <end position="296"/>
    </location>
</feature>
<dbReference type="Pfam" id="PF00326">
    <property type="entry name" value="Peptidase_S9"/>
    <property type="match status" value="1"/>
</dbReference>
<sequence length="348" mass="38792">GSLLQGLELQVGTISDFHVENKTSNEFFFKLDSFILPGLIYHCKSSGKVTCEIIKTIKAGSTDLTKIIMEQVFYHSKDGTRVPMYIVRHQDVPLDGTAPALLFGYGGFSINIMPTFSIENIFFVEHFRGIYASANIRGGGEYGEKWHTGGMLFSKQNRPDLYGAAIAQVGVMDMLRFQKFTIGYVWCPEFGCSDDKAYFENLLKYSPLHNIRVPANPSVQYPAVLATTADHDDRVVPSHTFKYMAQLQYTIGGSPKQTNPLLLRVETNAGHGAGTPTSKQIDEKTDIYSFMAQNLGLEFNGGKSRQLTKTHYSSNIASTKNIYSKAVGFMKSKNILTSYPETKQHMNP</sequence>